<dbReference type="EMBL" id="ACYT02000015">
    <property type="protein sequence ID" value="EFF80493.1"/>
    <property type="molecule type" value="Genomic_DNA"/>
</dbReference>
<dbReference type="HOGENOM" id="CLU_3148559_0_0_11"/>
<organism evidence="1 2">
    <name type="scientific">Schaalia odontolytica F0309</name>
    <dbReference type="NCBI Taxonomy" id="649742"/>
    <lineage>
        <taxon>Bacteria</taxon>
        <taxon>Bacillati</taxon>
        <taxon>Actinomycetota</taxon>
        <taxon>Actinomycetes</taxon>
        <taxon>Actinomycetales</taxon>
        <taxon>Actinomycetaceae</taxon>
        <taxon>Schaalia</taxon>
    </lineage>
</organism>
<reference evidence="1 2" key="1">
    <citation type="submission" date="2009-10" db="EMBL/GenBank/DDBJ databases">
        <authorList>
            <person name="Weinstock G."/>
            <person name="Sodergren E."/>
            <person name="Clifton S."/>
            <person name="Fulton L."/>
            <person name="Fulton B."/>
            <person name="Courtney L."/>
            <person name="Fronick C."/>
            <person name="Harrison M."/>
            <person name="Strong C."/>
            <person name="Farmer C."/>
            <person name="Delahaunty K."/>
            <person name="Markovic C."/>
            <person name="Hall O."/>
            <person name="Minx P."/>
            <person name="Tomlinson C."/>
            <person name="Mitreva M."/>
            <person name="Nelson J."/>
            <person name="Hou S."/>
            <person name="Wollam A."/>
            <person name="Pepin K.H."/>
            <person name="Johnson M."/>
            <person name="Bhonagiri V."/>
            <person name="Nash W.E."/>
            <person name="Warren W."/>
            <person name="Chinwalla A."/>
            <person name="Mardis E.R."/>
            <person name="Wilson R.K."/>
        </authorList>
    </citation>
    <scope>NUCLEOTIDE SEQUENCE [LARGE SCALE GENOMIC DNA]</scope>
    <source>
        <strain evidence="1 2">F0309</strain>
    </source>
</reference>
<sequence length="48" mass="5066">MWIEGGEFFGGGVSVVPCGVVTTRLGLGGCTHLVGENTQHPTQPARRR</sequence>
<protein>
    <submittedName>
        <fullName evidence="1">Uncharacterized protein</fullName>
    </submittedName>
</protein>
<evidence type="ECO:0000313" key="2">
    <source>
        <dbReference type="Proteomes" id="UP000003150"/>
    </source>
</evidence>
<proteinExistence type="predicted"/>
<evidence type="ECO:0000313" key="1">
    <source>
        <dbReference type="EMBL" id="EFF80493.1"/>
    </source>
</evidence>
<gene>
    <name evidence="1" type="ORF">HMPREF0970_00498</name>
</gene>
<name>D4TX42_9ACTO</name>
<dbReference type="Proteomes" id="UP000003150">
    <property type="component" value="Unassembled WGS sequence"/>
</dbReference>
<accession>D4TX42</accession>
<dbReference type="AlphaFoldDB" id="D4TX42"/>
<comment type="caution">
    <text evidence="1">The sequence shown here is derived from an EMBL/GenBank/DDBJ whole genome shotgun (WGS) entry which is preliminary data.</text>
</comment>